<evidence type="ECO:0000256" key="4">
    <source>
        <dbReference type="PIRSR" id="PIRSR617939-2"/>
    </source>
</evidence>
<keyword evidence="6" id="KW-1185">Reference proteome</keyword>
<feature type="binding site" evidence="4">
    <location>
        <begin position="9"/>
        <end position="14"/>
    </location>
    <ligand>
        <name>substrate</name>
    </ligand>
</feature>
<dbReference type="PANTHER" id="PTHR12935">
    <property type="entry name" value="GAMMA-GLUTAMYLCYCLOTRANSFERASE"/>
    <property type="match status" value="1"/>
</dbReference>
<dbReference type="PANTHER" id="PTHR12935:SF0">
    <property type="entry name" value="GAMMA-GLUTAMYLCYCLOTRANSFERASE"/>
    <property type="match status" value="1"/>
</dbReference>
<name>A0AAN8ZYN2_HALRR</name>
<evidence type="ECO:0000256" key="2">
    <source>
        <dbReference type="ARBA" id="ARBA00023239"/>
    </source>
</evidence>
<protein>
    <recommendedName>
        <fullName evidence="1">gamma-glutamylcyclotransferase</fullName>
        <ecNumber evidence="1">4.3.2.9</ecNumber>
    </recommendedName>
</protein>
<evidence type="ECO:0000313" key="5">
    <source>
        <dbReference type="EMBL" id="KAK7068199.1"/>
    </source>
</evidence>
<comment type="caution">
    <text evidence="5">The sequence shown here is derived from an EMBL/GenBank/DDBJ whole genome shotgun (WGS) entry which is preliminary data.</text>
</comment>
<feature type="active site" description="Proton acceptor" evidence="3">
    <location>
        <position position="84"/>
    </location>
</feature>
<dbReference type="CDD" id="cd06661">
    <property type="entry name" value="GGCT_like"/>
    <property type="match status" value="1"/>
</dbReference>
<keyword evidence="2" id="KW-0456">Lyase</keyword>
<dbReference type="EMBL" id="JAXCGZ010017381">
    <property type="protein sequence ID" value="KAK7068199.1"/>
    <property type="molecule type" value="Genomic_DNA"/>
</dbReference>
<dbReference type="Gene3D" id="3.10.490.10">
    <property type="entry name" value="Gamma-glutamyl cyclotransferase-like"/>
    <property type="match status" value="1"/>
</dbReference>
<dbReference type="GO" id="GO:0003839">
    <property type="term" value="F:gamma-glutamylcyclotransferase activity"/>
    <property type="evidence" value="ECO:0007669"/>
    <property type="project" value="UniProtKB-EC"/>
</dbReference>
<dbReference type="InterPro" id="IPR013024">
    <property type="entry name" value="GGCT-like"/>
</dbReference>
<proteinExistence type="predicted"/>
<feature type="binding site" evidence="4">
    <location>
        <position position="127"/>
    </location>
    <ligand>
        <name>substrate</name>
    </ligand>
</feature>
<dbReference type="InterPro" id="IPR017939">
    <property type="entry name" value="G-Glutamylcylcotransferase"/>
</dbReference>
<evidence type="ECO:0000313" key="6">
    <source>
        <dbReference type="Proteomes" id="UP001381693"/>
    </source>
</evidence>
<dbReference type="AlphaFoldDB" id="A0AAN8ZYN2"/>
<evidence type="ECO:0000256" key="3">
    <source>
        <dbReference type="PIRSR" id="PIRSR617939-1"/>
    </source>
</evidence>
<dbReference type="Pfam" id="PF13772">
    <property type="entry name" value="AIG2_2"/>
    <property type="match status" value="1"/>
</dbReference>
<organism evidence="5 6">
    <name type="scientific">Halocaridina rubra</name>
    <name type="common">Hawaiian red shrimp</name>
    <dbReference type="NCBI Taxonomy" id="373956"/>
    <lineage>
        <taxon>Eukaryota</taxon>
        <taxon>Metazoa</taxon>
        <taxon>Ecdysozoa</taxon>
        <taxon>Arthropoda</taxon>
        <taxon>Crustacea</taxon>
        <taxon>Multicrustacea</taxon>
        <taxon>Malacostraca</taxon>
        <taxon>Eumalacostraca</taxon>
        <taxon>Eucarida</taxon>
        <taxon>Decapoda</taxon>
        <taxon>Pleocyemata</taxon>
        <taxon>Caridea</taxon>
        <taxon>Atyoidea</taxon>
        <taxon>Atyidae</taxon>
        <taxon>Halocaridina</taxon>
    </lineage>
</organism>
<dbReference type="EC" id="4.3.2.9" evidence="1"/>
<sequence>MARQNCFLYFAYGSNLLTERIHINNPSAKKVNIGKLKDFRLDFNYFSQRWQGSAATIVEDPGNHLYGVLWEIANEDMANLDMQEGVHQGIYKALEVDVEVLNGEMVRARSYQIIRPLEDDRRPSSVYMNVILNGAKENGLPEEYIKFLENIEHNGYDGKVDVNLDLKKHVNAE</sequence>
<dbReference type="InterPro" id="IPR036568">
    <property type="entry name" value="GGCT-like_sf"/>
</dbReference>
<evidence type="ECO:0000256" key="1">
    <source>
        <dbReference type="ARBA" id="ARBA00012346"/>
    </source>
</evidence>
<dbReference type="Proteomes" id="UP001381693">
    <property type="component" value="Unassembled WGS sequence"/>
</dbReference>
<dbReference type="SUPFAM" id="SSF110857">
    <property type="entry name" value="Gamma-glutamyl cyclotransferase-like"/>
    <property type="match status" value="1"/>
</dbReference>
<accession>A0AAN8ZYN2</accession>
<gene>
    <name evidence="5" type="ORF">SK128_021967</name>
</gene>
<reference evidence="5 6" key="1">
    <citation type="submission" date="2023-11" db="EMBL/GenBank/DDBJ databases">
        <title>Halocaridina rubra genome assembly.</title>
        <authorList>
            <person name="Smith C."/>
        </authorList>
    </citation>
    <scope>NUCLEOTIDE SEQUENCE [LARGE SCALE GENOMIC DNA]</scope>
    <source>
        <strain evidence="5">EP-1</strain>
        <tissue evidence="5">Whole</tissue>
    </source>
</reference>